<evidence type="ECO:0000313" key="8">
    <source>
        <dbReference type="EMBL" id="MDD0815140.1"/>
    </source>
</evidence>
<feature type="domain" description="Cytochrome c" evidence="7">
    <location>
        <begin position="1"/>
        <end position="90"/>
    </location>
</feature>
<keyword evidence="1" id="KW-0813">Transport</keyword>
<evidence type="ECO:0000256" key="4">
    <source>
        <dbReference type="ARBA" id="ARBA00022982"/>
    </source>
</evidence>
<dbReference type="SUPFAM" id="SSF46626">
    <property type="entry name" value="Cytochrome c"/>
    <property type="match status" value="1"/>
</dbReference>
<reference evidence="8 9" key="1">
    <citation type="submission" date="2023-02" db="EMBL/GenBank/DDBJ databases">
        <title>Bacterial whole genome sequence for Curvibacter sp. HBC28.</title>
        <authorList>
            <person name="Le V."/>
            <person name="Ko S.-R."/>
            <person name="Ahn C.-Y."/>
            <person name="Oh H.-M."/>
        </authorList>
    </citation>
    <scope>NUCLEOTIDE SEQUENCE [LARGE SCALE GENOMIC DNA]</scope>
    <source>
        <strain evidence="8 9">HBC28</strain>
    </source>
</reference>
<evidence type="ECO:0000259" key="7">
    <source>
        <dbReference type="PROSITE" id="PS51007"/>
    </source>
</evidence>
<keyword evidence="9" id="KW-1185">Reference proteome</keyword>
<keyword evidence="3 6" id="KW-0479">Metal-binding</keyword>
<evidence type="ECO:0000256" key="3">
    <source>
        <dbReference type="ARBA" id="ARBA00022723"/>
    </source>
</evidence>
<evidence type="ECO:0000256" key="5">
    <source>
        <dbReference type="ARBA" id="ARBA00023004"/>
    </source>
</evidence>
<keyword evidence="4" id="KW-0249">Electron transport</keyword>
<accession>A0ABT5MFH2</accession>
<organism evidence="8 9">
    <name type="scientific">Curvibacter microcysteis</name>
    <dbReference type="NCBI Taxonomy" id="3026419"/>
    <lineage>
        <taxon>Bacteria</taxon>
        <taxon>Pseudomonadati</taxon>
        <taxon>Pseudomonadota</taxon>
        <taxon>Betaproteobacteria</taxon>
        <taxon>Burkholderiales</taxon>
        <taxon>Comamonadaceae</taxon>
        <taxon>Curvibacter</taxon>
    </lineage>
</organism>
<keyword evidence="5 6" id="KW-0408">Iron</keyword>
<dbReference type="EMBL" id="JAQSIO010000003">
    <property type="protein sequence ID" value="MDD0815140.1"/>
    <property type="molecule type" value="Genomic_DNA"/>
</dbReference>
<protein>
    <submittedName>
        <fullName evidence="8">Cytochrome C</fullName>
    </submittedName>
</protein>
<comment type="caution">
    <text evidence="8">The sequence shown here is derived from an EMBL/GenBank/DDBJ whole genome shotgun (WGS) entry which is preliminary data.</text>
</comment>
<sequence length="102" mass="11098">MYEARCGGCHAIDANRVGPMHRQLLGRTAGRVPGYDYSPALRASGLIWDAKNLDLWLRDPEALIPGQSMNYRVDSAEDRRLLIGYLGSASVSAPSAARKAPN</sequence>
<proteinExistence type="predicted"/>
<dbReference type="RefSeq" id="WP_273926795.1">
    <property type="nucleotide sequence ID" value="NZ_JAQSIO010000003.1"/>
</dbReference>
<gene>
    <name evidence="8" type="ORF">PSQ39_10910</name>
</gene>
<dbReference type="InterPro" id="IPR036909">
    <property type="entry name" value="Cyt_c-like_dom_sf"/>
</dbReference>
<evidence type="ECO:0000256" key="1">
    <source>
        <dbReference type="ARBA" id="ARBA00022448"/>
    </source>
</evidence>
<dbReference type="Proteomes" id="UP001528672">
    <property type="component" value="Unassembled WGS sequence"/>
</dbReference>
<dbReference type="InterPro" id="IPR009056">
    <property type="entry name" value="Cyt_c-like_dom"/>
</dbReference>
<evidence type="ECO:0000313" key="9">
    <source>
        <dbReference type="Proteomes" id="UP001528672"/>
    </source>
</evidence>
<dbReference type="Gene3D" id="1.10.760.10">
    <property type="entry name" value="Cytochrome c-like domain"/>
    <property type="match status" value="1"/>
</dbReference>
<dbReference type="InterPro" id="IPR002327">
    <property type="entry name" value="Cyt_c_1A/1B"/>
</dbReference>
<dbReference type="PRINTS" id="PR00604">
    <property type="entry name" value="CYTCHRMECIAB"/>
</dbReference>
<evidence type="ECO:0000256" key="2">
    <source>
        <dbReference type="ARBA" id="ARBA00022617"/>
    </source>
</evidence>
<keyword evidence="2 6" id="KW-0349">Heme</keyword>
<dbReference type="PANTHER" id="PTHR11961">
    <property type="entry name" value="CYTOCHROME C"/>
    <property type="match status" value="1"/>
</dbReference>
<evidence type="ECO:0000256" key="6">
    <source>
        <dbReference type="PROSITE-ProRule" id="PRU00433"/>
    </source>
</evidence>
<dbReference type="PROSITE" id="PS51007">
    <property type="entry name" value="CYTC"/>
    <property type="match status" value="1"/>
</dbReference>
<name>A0ABT5MFH2_9BURK</name>